<gene>
    <name evidence="1" type="ORF">AALO_G00144440</name>
</gene>
<organism evidence="1 2">
    <name type="scientific">Alosa alosa</name>
    <name type="common">allis shad</name>
    <dbReference type="NCBI Taxonomy" id="278164"/>
    <lineage>
        <taxon>Eukaryota</taxon>
        <taxon>Metazoa</taxon>
        <taxon>Chordata</taxon>
        <taxon>Craniata</taxon>
        <taxon>Vertebrata</taxon>
        <taxon>Euteleostomi</taxon>
        <taxon>Actinopterygii</taxon>
        <taxon>Neopterygii</taxon>
        <taxon>Teleostei</taxon>
        <taxon>Clupei</taxon>
        <taxon>Clupeiformes</taxon>
        <taxon>Clupeoidei</taxon>
        <taxon>Clupeidae</taxon>
        <taxon>Alosa</taxon>
    </lineage>
</organism>
<keyword evidence="2" id="KW-1185">Reference proteome</keyword>
<dbReference type="Proteomes" id="UP000823561">
    <property type="component" value="Chromosome 10"/>
</dbReference>
<dbReference type="EMBL" id="JADWDJ010000010">
    <property type="protein sequence ID" value="KAG5275178.1"/>
    <property type="molecule type" value="Genomic_DNA"/>
</dbReference>
<evidence type="ECO:0000313" key="2">
    <source>
        <dbReference type="Proteomes" id="UP000823561"/>
    </source>
</evidence>
<comment type="caution">
    <text evidence="1">The sequence shown here is derived from an EMBL/GenBank/DDBJ whole genome shotgun (WGS) entry which is preliminary data.</text>
</comment>
<reference evidence="1" key="1">
    <citation type="submission" date="2020-10" db="EMBL/GenBank/DDBJ databases">
        <title>Chromosome-scale genome assembly of the Allis shad, Alosa alosa.</title>
        <authorList>
            <person name="Margot Z."/>
            <person name="Christophe K."/>
            <person name="Cabau C."/>
            <person name="Louis A."/>
            <person name="Berthelot C."/>
            <person name="Parey E."/>
            <person name="Roest Crollius H."/>
            <person name="Montfort J."/>
            <person name="Robinson-Rechavi M."/>
            <person name="Bucao C."/>
            <person name="Bouchez O."/>
            <person name="Gislard M."/>
            <person name="Lluch J."/>
            <person name="Milhes M."/>
            <person name="Lampietro C."/>
            <person name="Lopez Roques C."/>
            <person name="Donnadieu C."/>
            <person name="Braasch I."/>
            <person name="Desvignes T."/>
            <person name="Postlethwait J."/>
            <person name="Bobe J."/>
            <person name="Guiguen Y."/>
        </authorList>
    </citation>
    <scope>NUCLEOTIDE SEQUENCE</scope>
    <source>
        <strain evidence="1">M-15738</strain>
        <tissue evidence="1">Blood</tissue>
    </source>
</reference>
<accession>A0AAV6GIX6</accession>
<protein>
    <submittedName>
        <fullName evidence="1">Uncharacterized protein</fullName>
    </submittedName>
</protein>
<name>A0AAV6GIX6_9TELE</name>
<sequence length="134" mass="14863">MVTIDIIYIDAALAAGNEKCGRHLGPVILLVALQQKTQDASTMQHVPAQIDEPSQTGLGGFTFLKTTALLKETVNELNSLLTSLELRKVQLFIAVLEGICYTVTEYLIYELHLHHLHSPLCVPFPHRLVDSVLF</sequence>
<evidence type="ECO:0000313" key="1">
    <source>
        <dbReference type="EMBL" id="KAG5275178.1"/>
    </source>
</evidence>
<dbReference type="AlphaFoldDB" id="A0AAV6GIX6"/>
<proteinExistence type="predicted"/>